<reference evidence="2" key="1">
    <citation type="submission" date="2021-04" db="EMBL/GenBank/DDBJ databases">
        <title>Genome based classification of Actinospica acidithermotolerans sp. nov., an actinobacterium isolated from an Indonesian hot spring.</title>
        <authorList>
            <person name="Kusuma A.B."/>
            <person name="Putra K.E."/>
            <person name="Nafisah S."/>
            <person name="Loh J."/>
            <person name="Nouioui I."/>
            <person name="Goodfellow M."/>
        </authorList>
    </citation>
    <scope>NUCLEOTIDE SEQUENCE</scope>
    <source>
        <strain evidence="2">CSCA 57</strain>
    </source>
</reference>
<comment type="caution">
    <text evidence="2">The sequence shown here is derived from an EMBL/GenBank/DDBJ whole genome shotgun (WGS) entry which is preliminary data.</text>
</comment>
<gene>
    <name evidence="2" type="ORF">KDL01_04455</name>
</gene>
<name>A0A941EKG4_9ACTN</name>
<dbReference type="GO" id="GO:0003677">
    <property type="term" value="F:DNA binding"/>
    <property type="evidence" value="ECO:0007669"/>
    <property type="project" value="InterPro"/>
</dbReference>
<evidence type="ECO:0000259" key="1">
    <source>
        <dbReference type="PROSITE" id="PS50943"/>
    </source>
</evidence>
<dbReference type="InterPro" id="IPR010982">
    <property type="entry name" value="Lambda_DNA-bd_dom_sf"/>
</dbReference>
<dbReference type="AlphaFoldDB" id="A0A941EKG4"/>
<evidence type="ECO:0000313" key="3">
    <source>
        <dbReference type="Proteomes" id="UP000675781"/>
    </source>
</evidence>
<dbReference type="SMART" id="SM00530">
    <property type="entry name" value="HTH_XRE"/>
    <property type="match status" value="1"/>
</dbReference>
<protein>
    <submittedName>
        <fullName evidence="2">Helix-turn-helix transcriptional regulator</fullName>
    </submittedName>
</protein>
<dbReference type="RefSeq" id="WP_212527020.1">
    <property type="nucleotide sequence ID" value="NZ_JAGSOG010000011.1"/>
</dbReference>
<sequence>MPAIATGPMNEAVRVNLRRIREEQGVSLRDLSKRLEELGHSLLSSGIGRIEQGLRRVDVDDLIAISLALSISPLQLLLPPESRPDSRMALTTRTETTTQGAWGWVLGRPVPLISGLGPWAFEHIELPRDVITEAEKSLEKLWDVIERVKSMSRYIGRNAQMYEAALERQVQAVESFVAAEADVQQRRDLFGFPSGVSSDDSGRHAIQRAVDQARELLQEARPLLVELHAMAELSHREDDDGQS</sequence>
<evidence type="ECO:0000313" key="2">
    <source>
        <dbReference type="EMBL" id="MBR7832495.1"/>
    </source>
</evidence>
<dbReference type="EMBL" id="JAGSOG010000011">
    <property type="protein sequence ID" value="MBR7832495.1"/>
    <property type="molecule type" value="Genomic_DNA"/>
</dbReference>
<dbReference type="Gene3D" id="1.10.260.40">
    <property type="entry name" value="lambda repressor-like DNA-binding domains"/>
    <property type="match status" value="1"/>
</dbReference>
<dbReference type="SUPFAM" id="SSF47413">
    <property type="entry name" value="lambda repressor-like DNA-binding domains"/>
    <property type="match status" value="1"/>
</dbReference>
<dbReference type="InterPro" id="IPR001387">
    <property type="entry name" value="Cro/C1-type_HTH"/>
</dbReference>
<organism evidence="2 3">
    <name type="scientific">Actinospica durhamensis</name>
    <dbReference type="NCBI Taxonomy" id="1508375"/>
    <lineage>
        <taxon>Bacteria</taxon>
        <taxon>Bacillati</taxon>
        <taxon>Actinomycetota</taxon>
        <taxon>Actinomycetes</taxon>
        <taxon>Catenulisporales</taxon>
        <taxon>Actinospicaceae</taxon>
        <taxon>Actinospica</taxon>
    </lineage>
</organism>
<keyword evidence="3" id="KW-1185">Reference proteome</keyword>
<feature type="domain" description="HTH cro/C1-type" evidence="1">
    <location>
        <begin position="17"/>
        <end position="76"/>
    </location>
</feature>
<dbReference type="Proteomes" id="UP000675781">
    <property type="component" value="Unassembled WGS sequence"/>
</dbReference>
<accession>A0A941EKG4</accession>
<dbReference type="CDD" id="cd00093">
    <property type="entry name" value="HTH_XRE"/>
    <property type="match status" value="1"/>
</dbReference>
<proteinExistence type="predicted"/>
<dbReference type="PROSITE" id="PS50943">
    <property type="entry name" value="HTH_CROC1"/>
    <property type="match status" value="1"/>
</dbReference>